<dbReference type="KEGG" id="pla:Plav_1001"/>
<dbReference type="Proteomes" id="UP000006377">
    <property type="component" value="Chromosome"/>
</dbReference>
<dbReference type="Gene3D" id="2.60.40.10">
    <property type="entry name" value="Immunoglobulins"/>
    <property type="match status" value="29"/>
</dbReference>
<dbReference type="InterPro" id="IPR016186">
    <property type="entry name" value="C-type_lectin-like/link_sf"/>
</dbReference>
<dbReference type="InterPro" id="IPR044016">
    <property type="entry name" value="Big_13"/>
</dbReference>
<dbReference type="NCBIfam" id="TIGR01965">
    <property type="entry name" value="VCBS_repeat"/>
    <property type="match status" value="1"/>
</dbReference>
<dbReference type="InterPro" id="IPR016187">
    <property type="entry name" value="CTDL_fold"/>
</dbReference>
<keyword evidence="3" id="KW-0430">Lectin</keyword>
<protein>
    <submittedName>
        <fullName evidence="3">C-type lectin domain protein</fullName>
    </submittedName>
</protein>
<dbReference type="HOGENOM" id="CLU_000252_0_0_5"/>
<feature type="compositionally biased region" description="Polar residues" evidence="1">
    <location>
        <begin position="2132"/>
        <end position="2144"/>
    </location>
</feature>
<evidence type="ECO:0000259" key="2">
    <source>
        <dbReference type="PROSITE" id="PS50041"/>
    </source>
</evidence>
<dbReference type="eggNOG" id="COG3210">
    <property type="taxonomic scope" value="Bacteria"/>
</dbReference>
<dbReference type="EMBL" id="CP000774">
    <property type="protein sequence ID" value="ABS62624.1"/>
    <property type="molecule type" value="Genomic_DNA"/>
</dbReference>
<feature type="region of interest" description="Disordered" evidence="1">
    <location>
        <begin position="2118"/>
        <end position="2144"/>
    </location>
</feature>
<dbReference type="OrthoDB" id="8481600at2"/>
<dbReference type="PROSITE" id="PS50041">
    <property type="entry name" value="C_TYPE_LECTIN_2"/>
    <property type="match status" value="1"/>
</dbReference>
<gene>
    <name evidence="3" type="ordered locus">Plav_1001</name>
</gene>
<dbReference type="Pfam" id="PF19077">
    <property type="entry name" value="Big_13"/>
    <property type="match status" value="23"/>
</dbReference>
<dbReference type="InterPro" id="IPR013783">
    <property type="entry name" value="Ig-like_fold"/>
</dbReference>
<proteinExistence type="predicted"/>
<dbReference type="InterPro" id="IPR001304">
    <property type="entry name" value="C-type_lectin-like"/>
</dbReference>
<dbReference type="NCBIfam" id="NF033510">
    <property type="entry name" value="Ca_tandemer"/>
    <property type="match status" value="26"/>
</dbReference>
<sequence>MKIVLQLTGPDGVSELVTIEAGSNFTVPGGMTVEIVSLEGVDDLRVEGGELVLTSPDGAIRIAGLGADFFAETAAIAESGIVGPLPGAFLRLFGWLDTPDAGSRNAESGPGIYGQGLREGSDDLPPPLDSSNDSGTMTAPAAPVISSWSHDTGLPGDGVTSDTTLTLSGTAEAGATVTLFDGDTELGTVTADPGGTWTFDTAALGDGTHEFTATATNAGGTGQISAPLTVTVDTVAPGAPVISGYAADTGTIGDSITSDTTLTLTGTAEAGATIEIFDGAVSLGTAIADGVGLWSFTTGELEDGEHDFTASATDLAGNTGGASAVFTVEVDTEAPGAPVISGFSDDTGTQGDSITSDTILTLTGTAEAGAAIIIFDGDTELGTALADGAGAWSFATGELGEGQHEFTAIATDAAGNTGNVSAAFSVEIDTSGPSAPVIAGFSGDTGIADDGVTSDTTLTLTGTADAGTTVTIFDGPHVLGTAIADGVGNWSFDTAELSEGGHQFTATATDAAGNIGERSENFDVVVDVTPPAISIATPVSGDGLVNASEGGSLSVSGTAAGGQQVFVTFRDAGGTTVTGSAFVDGLGNWTLSDADISGLQNGEVSIEAYAVDRAGNQSGTTTETVIFDSGLPTAPVITGFTDNTGFPGDNLTYDTTPTLTGTAEAGTTVEIFDGQTSLGTAIADGAGNWTFTTGTLAEGTHTLTARTTDEAGNKGAVSAPLNLSIDTTAPTVTVTTPIAGDGIVNAAEDGYFVISGTSAGGQRVYLTFTDGSGATATGSALVDGAGSWTLNADISGLDEGAIVLEVYAEDQAGNRSDTVEVAIAHDSVAPASPLITGFSEDTGNQGDGRTSDNTVTLTGTATAGVTVEIFIGVTSLGTVIADGAGAWSFTTEELADGSHYFSVVAVDEAGNRSTSSSSYIVTVDTVPPGLTITMPISGDGIVNASEDNSVSLSGTAPGGQRVYVTFTDEDGATATGEAIVVGGNWTLPGVDISALADGDITVEAYAVDQAGNNSGTVTETIGHDTAAPAAPVITGFTDDSGAAGDARTNDTTPTLTGTAEAGATVQIRDGAVLLGTAEVDGDGNWSFTTPELVEGGHSLTVRTVDAAGNLSPSASLGLTIDTTAHAVLITTPIATDNVVNAAEDGSVSVSGTASGAQRVYVTFRDESGATVDGGYALVTGGGNWTLSGVDISGLQNGNIAVEVYSVDQAGNQSGTTTATVTLDNTGPAAPVIVDFSDDTGFDGDNQTADNTLTFTGTAEAGATVNVYVGMTVVATGIADGDGNWTATTEALADGTSTFYARAVDDVGNASGVSSGIAINIDTIAPDAPTLDSYSLDTGVPDDGITADGNLTLTGTAPAGAMRIVIYDNGVEIGTVVVNAGAWTFHTGDLADGDHSFTAAARDYVGNESDQTDPLTVIIDTENPDAPVITGFSDDTGGVGDGVTADTTLTIIGTSEENATISIFNQGSFLGTVTADGNGDWSYDTGTLSQGEYIFTARAVDVAGNVSPMSDSLDVTVSIPVTPAPLITGFSGDSGTQGDSLTNDATLTIEGTSAANATVEVFRGGVSLGTTIADGSGNWSFTTAELADGSHIFRARATAPSSSVSTHSEQFTVTVDTTAPLVTISDPVDGDNIVGALTDGSLTVSGSAPGGQQIFVTFRDGSGATASGTASVAGNGSWTLTGADISALDNGAITIEAYAVDQAGNQSDTATHEILLDNEVPAAPVISGFSDDTGTQTGSTSDTTLTFTGTAEADATVQLFRGGSVVGSATADGDGNWTITTGELPEGYATYDARAFDAAGNASGWSNALYLNIDTTAPATPAIVSFSSDSGLQGDSLTNDTTLTLSGTGAAGSTIVIYDGGVELGTAQVTGGGTWSFTTATLVDGGHSFTAAARDGAGNYSAETAAFEVTIDATRPDAPVITGYSDDTGNPDYQTSDNTLLFTGTAGAGETVNVYLGQTIVATGVADENGDWSAATGVVADGFHYFYARAVDAAGNQSIQSANYAINIDTVAPAAPAITGFTNDNGAATDDGISSFNWTYLSGTAEPGTNTIVVYRDGEQIGTASVNGGSWTFLASALLEGTHTFTAAARDFAGNESGESNEVEFTVDLTPPPVPVIASISDDTGTPGDFRTSDTTPTLSGTAEAGTTVTIRDGSTVLGTAVVDGGGNWSYTTPELGEGVHVFTVKATDAAGRESNYSGTQLVIIDTTPPAAPVITGFSDDTLPMGDGTTSDTTPTLSGTAAANSTVEIFEGGISLGTVTADGSGNWSFTTEELAEASYSFTARVSDDAGNVSDESAALDLTISSGPVPATATPAITLYSNDTGVTGDGITRDNTLDLYGTTVNGASVEIFDGGVSLGTVTADGAGNWHFLTGTLAEGDHDFTAVATAPGGYGPSGHSAAFSVTVDTVAPAAPFIAGFSDDIGYSSSDNLTSDNTLTFAGTADANVTINIFRGGGLIATTEADGNGDWSVTTGPIADGYAAYEARAVDAAGNMSAPSNSITIGIDTVAPAAPVITGFSPDSGTQGDGVTTNNFISVTGTAEAGTRTVVIYDNGVEVGEVTVNGTSWIFYTESLSEGAHEFTAIGYDYAGNESAESGILTVTIDDTAPPVPVITAISDDTGFSTTDKQTTDTTPTITGTAEVGTTVRVFINGGSVGTTVADANGAWSFTTGTLADGYHSVTVRAEDEAGNQSAQTGAMYVVVDTAPPAITITTPIASDNVVNGSEDNYFNVSGTSIGGHTVHITFTDELGGTVTGTATVNGTSWILSGANISGLQSGEITVEAYAVDRAGNESGTVTNIIELDNIAPAAPVITGFTDDTGIANNQTSDTTPALTGTAGAGETIRVYLAGSEIGTTTADGSGNWTVTTSVLPEGYHSITARAVDDAGNLSAFSNTQIVWVDTTAPAAPTIDSWGSDTGTVGDGITDDNTITLSGTRPAATFVNVYDNGVLLGTVPMTGETWLFVTEALPDGEHSFTVTAVDGAANESVASAALDITVQTVPPVLASDDTIGSVPDGWTVFEGNGHAYSLVGGENYWADAQSSAAAALPGESYLLTITSAEENAFVTTIHSGRLWLGATDVATEGNWMWQTGPEAGTAFWSGDSSGSAVAGAYSNWAPGQPSVTDGIGADEDYLIRNSSAQWNDSLYYDTYFSASAMAEIGGYGHSYADDVNEDAAYTFAGSILLQNDGDRASISSVSATSTMGASLTYDAGTGEIVYDPTAAASIQALADGQTATDSFTYTLAGGSSATVSIEVAGRDEVFMMSMGSTFDASSLLDMSGEISGLPGGDTGGAGGQGEEGGYFAYFDSGTSQLYAQDPASETGTLSAVV</sequence>
<dbReference type="SMART" id="SM00034">
    <property type="entry name" value="CLECT"/>
    <property type="match status" value="1"/>
</dbReference>
<dbReference type="eggNOG" id="COG2931">
    <property type="taxonomic scope" value="Bacteria"/>
</dbReference>
<evidence type="ECO:0000313" key="3">
    <source>
        <dbReference type="EMBL" id="ABS62624.1"/>
    </source>
</evidence>
<dbReference type="RefSeq" id="WP_012109880.1">
    <property type="nucleotide sequence ID" value="NC_009719.1"/>
</dbReference>
<dbReference type="InterPro" id="IPR010221">
    <property type="entry name" value="VCBS_dom"/>
</dbReference>
<evidence type="ECO:0000313" key="4">
    <source>
        <dbReference type="Proteomes" id="UP000006377"/>
    </source>
</evidence>
<name>A7HRU1_PARL1</name>
<evidence type="ECO:0000256" key="1">
    <source>
        <dbReference type="SAM" id="MobiDB-lite"/>
    </source>
</evidence>
<dbReference type="Gene3D" id="3.10.100.10">
    <property type="entry name" value="Mannose-Binding Protein A, subunit A"/>
    <property type="match status" value="1"/>
</dbReference>
<organism evidence="3 4">
    <name type="scientific">Parvibaculum lavamentivorans (strain DS-1 / DSM 13023 / NCIMB 13966)</name>
    <dbReference type="NCBI Taxonomy" id="402881"/>
    <lineage>
        <taxon>Bacteria</taxon>
        <taxon>Pseudomonadati</taxon>
        <taxon>Pseudomonadota</taxon>
        <taxon>Alphaproteobacteria</taxon>
        <taxon>Hyphomicrobiales</taxon>
        <taxon>Parvibaculaceae</taxon>
        <taxon>Parvibaculum</taxon>
    </lineage>
</organism>
<dbReference type="STRING" id="402881.Plav_1001"/>
<keyword evidence="4" id="KW-1185">Reference proteome</keyword>
<dbReference type="GO" id="GO:0030246">
    <property type="term" value="F:carbohydrate binding"/>
    <property type="evidence" value="ECO:0007669"/>
    <property type="project" value="UniProtKB-KW"/>
</dbReference>
<feature type="region of interest" description="Disordered" evidence="1">
    <location>
        <begin position="103"/>
        <end position="139"/>
    </location>
</feature>
<dbReference type="PANTHER" id="PTHR34677">
    <property type="match status" value="1"/>
</dbReference>
<feature type="domain" description="C-type lectin" evidence="2">
    <location>
        <begin position="3019"/>
        <end position="3140"/>
    </location>
</feature>
<accession>A7HRU1</accession>
<dbReference type="PANTHER" id="PTHR34677:SF3">
    <property type="entry name" value="BACTERIAL IG-LIKE DOMAIN-CONTAINING PROTEIN"/>
    <property type="match status" value="1"/>
</dbReference>
<reference evidence="3 4" key="1">
    <citation type="journal article" date="2011" name="Stand. Genomic Sci.">
        <title>Complete genome sequence of Parvibaculum lavamentivorans type strain (DS-1(T)).</title>
        <authorList>
            <person name="Schleheck D."/>
            <person name="Weiss M."/>
            <person name="Pitluck S."/>
            <person name="Bruce D."/>
            <person name="Land M.L."/>
            <person name="Han S."/>
            <person name="Saunders E."/>
            <person name="Tapia R."/>
            <person name="Detter C."/>
            <person name="Brettin T."/>
            <person name="Han J."/>
            <person name="Woyke T."/>
            <person name="Goodwin L."/>
            <person name="Pennacchio L."/>
            <person name="Nolan M."/>
            <person name="Cook A.M."/>
            <person name="Kjelleberg S."/>
            <person name="Thomas T."/>
        </authorList>
    </citation>
    <scope>NUCLEOTIDE SEQUENCE [LARGE SCALE GENOMIC DNA]</scope>
    <source>
        <strain evidence="4">DS-1 / DSM 13023 / NCIMB 13966</strain>
    </source>
</reference>
<dbReference type="SUPFAM" id="SSF56436">
    <property type="entry name" value="C-type lectin-like"/>
    <property type="match status" value="1"/>
</dbReference>